<organism evidence="1 2">
    <name type="scientific">Paenibacillus spiritus</name>
    <dbReference type="NCBI Taxonomy" id="2496557"/>
    <lineage>
        <taxon>Bacteria</taxon>
        <taxon>Bacillati</taxon>
        <taxon>Bacillota</taxon>
        <taxon>Bacilli</taxon>
        <taxon>Bacillales</taxon>
        <taxon>Paenibacillaceae</taxon>
        <taxon>Paenibacillus</taxon>
    </lineage>
</organism>
<evidence type="ECO:0008006" key="3">
    <source>
        <dbReference type="Google" id="ProtNLM"/>
    </source>
</evidence>
<dbReference type="EMBL" id="VYKK01000030">
    <property type="protein sequence ID" value="KAA8997225.1"/>
    <property type="molecule type" value="Genomic_DNA"/>
</dbReference>
<accession>A0A5J5FUK9</accession>
<dbReference type="RefSeq" id="WP_150459690.1">
    <property type="nucleotide sequence ID" value="NZ_VYKK01000030.1"/>
</dbReference>
<protein>
    <recommendedName>
        <fullName evidence="3">ASCH domain-containing protein</fullName>
    </recommendedName>
</protein>
<dbReference type="AlphaFoldDB" id="A0A5J5FUK9"/>
<evidence type="ECO:0000313" key="2">
    <source>
        <dbReference type="Proteomes" id="UP000367750"/>
    </source>
</evidence>
<proteinExistence type="predicted"/>
<gene>
    <name evidence="1" type="ORF">F4V43_18210</name>
</gene>
<dbReference type="InterPro" id="IPR015947">
    <property type="entry name" value="PUA-like_sf"/>
</dbReference>
<keyword evidence="2" id="KW-1185">Reference proteome</keyword>
<dbReference type="Gene3D" id="2.30.130.30">
    <property type="entry name" value="Hypothetical protein"/>
    <property type="match status" value="1"/>
</dbReference>
<dbReference type="OrthoDB" id="9800495at2"/>
<sequence>MKVLLSIKPEFVAKIFSEEKKYEYRKTIFKKEVDKVVIYSTMPEGRIVGEFSIEAILNGEPDSIWRKTNHFSGITHSFYKKYFNRRDKAYAIKIGEIERYSEPIDPKAFDFPFTPPQSFFYVDDNYRPISQKNEQFEPLLF</sequence>
<name>A0A5J5FUK9_9BACL</name>
<reference evidence="1 2" key="1">
    <citation type="submission" date="2019-09" db="EMBL/GenBank/DDBJ databases">
        <title>Bacillus ochoae sp. nov., Paenibacillus whitsoniae sp. nov., Paenibacillus spiritus sp. nov. Isolated from the Mars Exploration Rover during spacecraft assembly.</title>
        <authorList>
            <person name="Seuylemezian A."/>
            <person name="Vaishampayan P."/>
        </authorList>
    </citation>
    <scope>NUCLEOTIDE SEQUENCE [LARGE SCALE GENOMIC DNA]</scope>
    <source>
        <strain evidence="1 2">MER_111</strain>
    </source>
</reference>
<evidence type="ECO:0000313" key="1">
    <source>
        <dbReference type="EMBL" id="KAA8997225.1"/>
    </source>
</evidence>
<dbReference type="Proteomes" id="UP000367750">
    <property type="component" value="Unassembled WGS sequence"/>
</dbReference>
<dbReference type="SUPFAM" id="SSF88697">
    <property type="entry name" value="PUA domain-like"/>
    <property type="match status" value="1"/>
</dbReference>
<comment type="caution">
    <text evidence="1">The sequence shown here is derived from an EMBL/GenBank/DDBJ whole genome shotgun (WGS) entry which is preliminary data.</text>
</comment>